<proteinExistence type="predicted"/>
<name>A0A0K2V0P6_LEPSM</name>
<accession>A0A0K2V0P6</accession>
<organism evidence="1">
    <name type="scientific">Lepeophtheirus salmonis</name>
    <name type="common">Salmon louse</name>
    <name type="synonym">Caligus salmonis</name>
    <dbReference type="NCBI Taxonomy" id="72036"/>
    <lineage>
        <taxon>Eukaryota</taxon>
        <taxon>Metazoa</taxon>
        <taxon>Ecdysozoa</taxon>
        <taxon>Arthropoda</taxon>
        <taxon>Crustacea</taxon>
        <taxon>Multicrustacea</taxon>
        <taxon>Hexanauplia</taxon>
        <taxon>Copepoda</taxon>
        <taxon>Siphonostomatoida</taxon>
        <taxon>Caligidae</taxon>
        <taxon>Lepeophtheirus</taxon>
    </lineage>
</organism>
<sequence>DSCAYCFFGVEPELNERFVEASIADFCCRKWLLFQKNWTVLLIFFEFDLLQQKLHHPRLQPHSLPRQVLHLLSQLRILL</sequence>
<evidence type="ECO:0000313" key="1">
    <source>
        <dbReference type="EMBL" id="CDW44088.1"/>
    </source>
</evidence>
<dbReference type="EMBL" id="HACA01026727">
    <property type="protein sequence ID" value="CDW44088.1"/>
    <property type="molecule type" value="Transcribed_RNA"/>
</dbReference>
<reference evidence="1" key="1">
    <citation type="submission" date="2014-05" db="EMBL/GenBank/DDBJ databases">
        <authorList>
            <person name="Chronopoulou M."/>
        </authorList>
    </citation>
    <scope>NUCLEOTIDE SEQUENCE</scope>
    <source>
        <tissue evidence="1">Whole organism</tissue>
    </source>
</reference>
<protein>
    <submittedName>
        <fullName evidence="1">Uncharacterized protein</fullName>
    </submittedName>
</protein>
<feature type="non-terminal residue" evidence="1">
    <location>
        <position position="1"/>
    </location>
</feature>
<dbReference type="AlphaFoldDB" id="A0A0K2V0P6"/>